<reference evidence="1 2" key="1">
    <citation type="submission" date="2019-01" db="EMBL/GenBank/DDBJ databases">
        <title>Sequencing the genomes of 1000 actinobacteria strains.</title>
        <authorList>
            <person name="Klenk H.-P."/>
        </authorList>
    </citation>
    <scope>NUCLEOTIDE SEQUENCE [LARGE SCALE GENOMIC DNA]</scope>
    <source>
        <strain evidence="1 2">DSM 43925</strain>
    </source>
</reference>
<proteinExistence type="predicted"/>
<comment type="caution">
    <text evidence="1">The sequence shown here is derived from an EMBL/GenBank/DDBJ whole genome shotgun (WGS) entry which is preliminary data.</text>
</comment>
<dbReference type="InterPro" id="IPR023393">
    <property type="entry name" value="START-like_dom_sf"/>
</dbReference>
<gene>
    <name evidence="1" type="ORF">EDD27_0641</name>
</gene>
<dbReference type="PANTHER" id="PTHR36166:SF1">
    <property type="entry name" value="SRPBCC DOMAIN-CONTAINING PROTEIN"/>
    <property type="match status" value="1"/>
</dbReference>
<sequence>MKYRYKSRMREISTAIDIQASPDQVWAVLIDFAGYPAWNPFIREGAGEAVVGSRLTLRMYPENGSPITFKPKVLAAEPGKVLRWLGHFIVPGLFDGTHEFTLTATPDGGTHLTQSESFKGLLVPFLGKMIEGTRRNFDNLNEALKERVES</sequence>
<protein>
    <recommendedName>
        <fullName evidence="3">Polyketide cyclase/dehydrase/lipid transport protein</fullName>
    </recommendedName>
</protein>
<evidence type="ECO:0000313" key="2">
    <source>
        <dbReference type="Proteomes" id="UP000284824"/>
    </source>
</evidence>
<dbReference type="PANTHER" id="PTHR36166">
    <property type="entry name" value="CHROMOSOME 9, WHOLE GENOME SHOTGUN SEQUENCE"/>
    <property type="match status" value="1"/>
</dbReference>
<evidence type="ECO:0000313" key="1">
    <source>
        <dbReference type="EMBL" id="RVX38343.1"/>
    </source>
</evidence>
<dbReference type="AlphaFoldDB" id="A0A438LYH3"/>
<dbReference type="EMBL" id="SAUN01000001">
    <property type="protein sequence ID" value="RVX38343.1"/>
    <property type="molecule type" value="Genomic_DNA"/>
</dbReference>
<accession>A0A438LYH3</accession>
<dbReference type="CDD" id="cd07822">
    <property type="entry name" value="SRPBCC_4"/>
    <property type="match status" value="1"/>
</dbReference>
<organism evidence="1 2">
    <name type="scientific">Nonomuraea polychroma</name>
    <dbReference type="NCBI Taxonomy" id="46176"/>
    <lineage>
        <taxon>Bacteria</taxon>
        <taxon>Bacillati</taxon>
        <taxon>Actinomycetota</taxon>
        <taxon>Actinomycetes</taxon>
        <taxon>Streptosporangiales</taxon>
        <taxon>Streptosporangiaceae</taxon>
        <taxon>Nonomuraea</taxon>
    </lineage>
</organism>
<dbReference type="Gene3D" id="3.30.530.20">
    <property type="match status" value="1"/>
</dbReference>
<dbReference type="Proteomes" id="UP000284824">
    <property type="component" value="Unassembled WGS sequence"/>
</dbReference>
<dbReference type="Pfam" id="PF10604">
    <property type="entry name" value="Polyketide_cyc2"/>
    <property type="match status" value="1"/>
</dbReference>
<dbReference type="InterPro" id="IPR019587">
    <property type="entry name" value="Polyketide_cyclase/dehydratase"/>
</dbReference>
<keyword evidence="2" id="KW-1185">Reference proteome</keyword>
<name>A0A438LYH3_9ACTN</name>
<evidence type="ECO:0008006" key="3">
    <source>
        <dbReference type="Google" id="ProtNLM"/>
    </source>
</evidence>
<dbReference type="SUPFAM" id="SSF55961">
    <property type="entry name" value="Bet v1-like"/>
    <property type="match status" value="1"/>
</dbReference>